<comment type="caution">
    <text evidence="2">The sequence shown here is derived from an EMBL/GenBank/DDBJ whole genome shotgun (WGS) entry which is preliminary data.</text>
</comment>
<reference evidence="2" key="1">
    <citation type="submission" date="2023-06" db="EMBL/GenBank/DDBJ databases">
        <authorList>
            <person name="Delattre M."/>
        </authorList>
    </citation>
    <scope>NUCLEOTIDE SEQUENCE</scope>
    <source>
        <strain evidence="2">AF72</strain>
    </source>
</reference>
<name>A0AA36CGI3_9BILA</name>
<dbReference type="AlphaFoldDB" id="A0AA36CGI3"/>
<dbReference type="EMBL" id="CATQJA010001525">
    <property type="protein sequence ID" value="CAJ0567629.1"/>
    <property type="molecule type" value="Genomic_DNA"/>
</dbReference>
<evidence type="ECO:0000313" key="3">
    <source>
        <dbReference type="Proteomes" id="UP001177023"/>
    </source>
</evidence>
<evidence type="ECO:0000256" key="1">
    <source>
        <dbReference type="SAM" id="SignalP"/>
    </source>
</evidence>
<feature type="chain" id="PRO_5041306418" evidence="1">
    <location>
        <begin position="20"/>
        <end position="99"/>
    </location>
</feature>
<protein>
    <submittedName>
        <fullName evidence="2">Uncharacterized protein</fullName>
    </submittedName>
</protein>
<organism evidence="2 3">
    <name type="scientific">Mesorhabditis spiculigera</name>
    <dbReference type="NCBI Taxonomy" id="96644"/>
    <lineage>
        <taxon>Eukaryota</taxon>
        <taxon>Metazoa</taxon>
        <taxon>Ecdysozoa</taxon>
        <taxon>Nematoda</taxon>
        <taxon>Chromadorea</taxon>
        <taxon>Rhabditida</taxon>
        <taxon>Rhabditina</taxon>
        <taxon>Rhabditomorpha</taxon>
        <taxon>Rhabditoidea</taxon>
        <taxon>Rhabditidae</taxon>
        <taxon>Mesorhabditinae</taxon>
        <taxon>Mesorhabditis</taxon>
    </lineage>
</organism>
<dbReference type="Proteomes" id="UP001177023">
    <property type="component" value="Unassembled WGS sequence"/>
</dbReference>
<accession>A0AA36CGI3</accession>
<sequence>MKLLLSILLVIPIVQFTWAINCRDTTEGNAVLDCSDCMFCQTLNADGKTHTGCGCGVQSLLDKQTKFKFDSCDEEGQTTNDKGQIRRCCTDEICHLLPI</sequence>
<keyword evidence="1" id="KW-0732">Signal</keyword>
<feature type="non-terminal residue" evidence="2">
    <location>
        <position position="99"/>
    </location>
</feature>
<keyword evidence="3" id="KW-1185">Reference proteome</keyword>
<proteinExistence type="predicted"/>
<evidence type="ECO:0000313" key="2">
    <source>
        <dbReference type="EMBL" id="CAJ0567629.1"/>
    </source>
</evidence>
<feature type="signal peptide" evidence="1">
    <location>
        <begin position="1"/>
        <end position="19"/>
    </location>
</feature>
<gene>
    <name evidence="2" type="ORF">MSPICULIGERA_LOCUS6173</name>
</gene>